<dbReference type="Gene3D" id="1.10.8.60">
    <property type="match status" value="1"/>
</dbReference>
<evidence type="ECO:0000256" key="4">
    <source>
        <dbReference type="ARBA" id="ARBA00022825"/>
    </source>
</evidence>
<keyword evidence="4 10" id="KW-0720">Serine protease</keyword>
<keyword evidence="2 9" id="KW-0547">Nucleotide-binding</keyword>
<dbReference type="InterPro" id="IPR020568">
    <property type="entry name" value="Ribosomal_Su5_D2-typ_SF"/>
</dbReference>
<dbReference type="Gene3D" id="3.40.50.300">
    <property type="entry name" value="P-loop containing nucleotide triphosphate hydrolases"/>
    <property type="match status" value="1"/>
</dbReference>
<dbReference type="InterPro" id="IPR008269">
    <property type="entry name" value="Lon_proteolytic"/>
</dbReference>
<feature type="binding site" evidence="9">
    <location>
        <begin position="343"/>
        <end position="350"/>
    </location>
    <ligand>
        <name>ATP</name>
        <dbReference type="ChEBI" id="CHEBI:30616"/>
    </ligand>
</feature>
<dbReference type="SUPFAM" id="SSF52540">
    <property type="entry name" value="P-loop containing nucleoside triphosphate hydrolases"/>
    <property type="match status" value="1"/>
</dbReference>
<dbReference type="InterPro" id="IPR003593">
    <property type="entry name" value="AAA+_ATPase"/>
</dbReference>
<organism evidence="12 13">
    <name type="scientific">Moryella indoligenes</name>
    <dbReference type="NCBI Taxonomy" id="371674"/>
    <lineage>
        <taxon>Bacteria</taxon>
        <taxon>Bacillati</taxon>
        <taxon>Bacillota</taxon>
        <taxon>Clostridia</taxon>
        <taxon>Lachnospirales</taxon>
        <taxon>Lachnospiraceae</taxon>
        <taxon>Moryella</taxon>
    </lineage>
</organism>
<dbReference type="GO" id="GO:0005524">
    <property type="term" value="F:ATP binding"/>
    <property type="evidence" value="ECO:0007669"/>
    <property type="project" value="UniProtKB-KW"/>
</dbReference>
<dbReference type="InterPro" id="IPR054594">
    <property type="entry name" value="Lon_lid"/>
</dbReference>
<feature type="active site" evidence="8 10">
    <location>
        <position position="663"/>
    </location>
</feature>
<evidence type="ECO:0000256" key="8">
    <source>
        <dbReference type="PIRSR" id="PIRSR001174-1"/>
    </source>
</evidence>
<dbReference type="GO" id="GO:0006515">
    <property type="term" value="P:protein quality control for misfolded or incompletely synthesized proteins"/>
    <property type="evidence" value="ECO:0007669"/>
    <property type="project" value="TreeGrafter"/>
</dbReference>
<keyword evidence="5 9" id="KW-0067">ATP-binding</keyword>
<dbReference type="RefSeq" id="WP_106612806.1">
    <property type="nucleotide sequence ID" value="NZ_JAUSTO010000011.1"/>
</dbReference>
<dbReference type="InterPro" id="IPR003959">
    <property type="entry name" value="ATPase_AAA_core"/>
</dbReference>
<dbReference type="InterPro" id="IPR027065">
    <property type="entry name" value="Lon_Prtase"/>
</dbReference>
<evidence type="ECO:0000313" key="13">
    <source>
        <dbReference type="Proteomes" id="UP001241537"/>
    </source>
</evidence>
<evidence type="ECO:0000313" key="12">
    <source>
        <dbReference type="EMBL" id="MDQ0153059.1"/>
    </source>
</evidence>
<dbReference type="GO" id="GO:0016887">
    <property type="term" value="F:ATP hydrolysis activity"/>
    <property type="evidence" value="ECO:0007669"/>
    <property type="project" value="InterPro"/>
</dbReference>
<evidence type="ECO:0000259" key="11">
    <source>
        <dbReference type="PROSITE" id="PS51786"/>
    </source>
</evidence>
<evidence type="ECO:0000256" key="6">
    <source>
        <dbReference type="ARBA" id="ARBA00050665"/>
    </source>
</evidence>
<keyword evidence="3 10" id="KW-0378">Hydrolase</keyword>
<dbReference type="PIRSF" id="PIRSF001174">
    <property type="entry name" value="Lon_proteas"/>
    <property type="match status" value="1"/>
</dbReference>
<evidence type="ECO:0000256" key="1">
    <source>
        <dbReference type="ARBA" id="ARBA00022670"/>
    </source>
</evidence>
<dbReference type="Gene3D" id="1.20.5.5270">
    <property type="match status" value="1"/>
</dbReference>
<dbReference type="FunFam" id="3.40.50.300:FF:000021">
    <property type="entry name" value="Lon protease homolog"/>
    <property type="match status" value="1"/>
</dbReference>
<dbReference type="CDD" id="cd19500">
    <property type="entry name" value="RecA-like_Lon"/>
    <property type="match status" value="1"/>
</dbReference>
<dbReference type="InterPro" id="IPR004815">
    <property type="entry name" value="Lon_bac/euk-typ"/>
</dbReference>
<dbReference type="GO" id="GO:0004176">
    <property type="term" value="F:ATP-dependent peptidase activity"/>
    <property type="evidence" value="ECO:0007669"/>
    <property type="project" value="UniProtKB-UniRule"/>
</dbReference>
<feature type="domain" description="Lon proteolytic" evidence="11">
    <location>
        <begin position="579"/>
        <end position="757"/>
    </location>
</feature>
<dbReference type="Gene3D" id="1.20.58.1480">
    <property type="match status" value="1"/>
</dbReference>
<evidence type="ECO:0000256" key="2">
    <source>
        <dbReference type="ARBA" id="ARBA00022741"/>
    </source>
</evidence>
<dbReference type="SUPFAM" id="SSF54211">
    <property type="entry name" value="Ribosomal protein S5 domain 2-like"/>
    <property type="match status" value="1"/>
</dbReference>
<gene>
    <name evidence="12" type="ORF">J2S20_001766</name>
</gene>
<dbReference type="EC" id="3.4.21.53" evidence="10"/>
<keyword evidence="1 10" id="KW-0645">Protease</keyword>
<dbReference type="AlphaFoldDB" id="A0AAE3VB31"/>
<name>A0AAE3VB31_9FIRM</name>
<dbReference type="InterPro" id="IPR008268">
    <property type="entry name" value="Peptidase_S16_AS"/>
</dbReference>
<evidence type="ECO:0000256" key="10">
    <source>
        <dbReference type="PROSITE-ProRule" id="PRU01122"/>
    </source>
</evidence>
<keyword evidence="13" id="KW-1185">Reference proteome</keyword>
<dbReference type="Pfam" id="PF22667">
    <property type="entry name" value="Lon_lid"/>
    <property type="match status" value="1"/>
</dbReference>
<dbReference type="Proteomes" id="UP001241537">
    <property type="component" value="Unassembled WGS sequence"/>
</dbReference>
<dbReference type="Gene3D" id="3.30.230.10">
    <property type="match status" value="1"/>
</dbReference>
<dbReference type="SMART" id="SM00382">
    <property type="entry name" value="AAA"/>
    <property type="match status" value="1"/>
</dbReference>
<dbReference type="GO" id="GO:0004252">
    <property type="term" value="F:serine-type endopeptidase activity"/>
    <property type="evidence" value="ECO:0007669"/>
    <property type="project" value="UniProtKB-UniRule"/>
</dbReference>
<dbReference type="PANTHER" id="PTHR43718">
    <property type="entry name" value="LON PROTEASE"/>
    <property type="match status" value="1"/>
</dbReference>
<evidence type="ECO:0000256" key="5">
    <source>
        <dbReference type="ARBA" id="ARBA00022840"/>
    </source>
</evidence>
<comment type="function">
    <text evidence="7">ATP-dependent serine protease that mediates the selective degradation of mutant and abnormal proteins as well as certain short-lived regulatory proteins. Required for cellular homeostasis and for survival from DNA damage and developmental changes induced by stress. Degrades polypeptides processively to yield small peptide fragments that are 5 to 10 amino acids long. Binds to DNA in a double-stranded, site-specific manner.</text>
</comment>
<dbReference type="PROSITE" id="PS01046">
    <property type="entry name" value="LON_SER"/>
    <property type="match status" value="1"/>
</dbReference>
<feature type="active site" evidence="8 10">
    <location>
        <position position="706"/>
    </location>
</feature>
<evidence type="ECO:0000256" key="3">
    <source>
        <dbReference type="ARBA" id="ARBA00022801"/>
    </source>
</evidence>
<comment type="similarity">
    <text evidence="10">Belongs to the peptidase S16 family.</text>
</comment>
<proteinExistence type="inferred from homology"/>
<comment type="catalytic activity">
    <reaction evidence="6 10">
        <text>Hydrolysis of proteins in presence of ATP.</text>
        <dbReference type="EC" id="3.4.21.53"/>
    </reaction>
</comment>
<evidence type="ECO:0000256" key="7">
    <source>
        <dbReference type="ARBA" id="ARBA00053875"/>
    </source>
</evidence>
<comment type="caution">
    <text evidence="12">The sequence shown here is derived from an EMBL/GenBank/DDBJ whole genome shotgun (WGS) entry which is preliminary data.</text>
</comment>
<sequence>MAVVPVYNVLAAPESNVPLVTEYYQHMVGRVPVSGERVTMIFLKEEQERESFTNESFFPIGLTGTITEVSDKGYIVIQTGGRIELREVTVYQDRRIDLDIERRADIDDLDADEAERRVKEVKKAIIRFSENSQWGTMVRSMVSHWASMGDIAGVMSRWMVNSARERYAVLAEDSKAKRDALIESMIYENLELGRVNGEAQSAQEENYQKLYRESAIKRQIEYLQKELDALHPDKISDIRRFELKIQDSGMNDEARAEAEKVLNRLKQEGQQSAESGMLYDYLDYVTGLSWKKEKAECIDLSEAEQILEEDHFGLRKVKKRILQQIAVMSLRGQQSGSILLFVGAPGTGKTSIGQSIAGALKRKYVRVSLGGVRDEADIRGHRRTYIGAMAGRIIDGIRRSGVSNPVMVLDEVDKLSSSYNGDPASALLEVLDPEQNHSFTDHYLNAPYDLSDVLFVCTANTLDTIPAPLLNRMEIIEFQGYTRTEKFQIARRHLLPKAMTSVGIGEQQFSVTDGALYCIIDDYTRESGVRGLKKCADRLLRSAAVELVQRRAERTEINEENLRSYMDTHPMKHGRVRENYTPGVVTGLAWTSVGGEILYIETLFTRGSGKLLITGQLGDVMRESAQIAVSKVKGLFPEKAKLFEENDLHIHVPDGATPKDGPSAGITLTTALASLVTGCVIPSDIAMTGEVSLQSGVKPIGGLPEKLMAAQRAGVRTVYIPADNADDLDEVAEEVKAALEIVPVKEVPQLLAALDIPMEESAKSE</sequence>
<dbReference type="EMBL" id="JAUSTO010000011">
    <property type="protein sequence ID" value="MDQ0153059.1"/>
    <property type="molecule type" value="Genomic_DNA"/>
</dbReference>
<dbReference type="NCBIfam" id="TIGR00763">
    <property type="entry name" value="lon"/>
    <property type="match status" value="1"/>
</dbReference>
<dbReference type="Pfam" id="PF00004">
    <property type="entry name" value="AAA"/>
    <property type="match status" value="1"/>
</dbReference>
<dbReference type="InterPro" id="IPR027417">
    <property type="entry name" value="P-loop_NTPase"/>
</dbReference>
<accession>A0AAE3VB31</accession>
<protein>
    <recommendedName>
        <fullName evidence="10">endopeptidase La</fullName>
        <ecNumber evidence="10">3.4.21.53</ecNumber>
    </recommendedName>
</protein>
<dbReference type="PROSITE" id="PS51786">
    <property type="entry name" value="LON_PROTEOLYTIC"/>
    <property type="match status" value="1"/>
</dbReference>
<dbReference type="Pfam" id="PF05362">
    <property type="entry name" value="Lon_C"/>
    <property type="match status" value="1"/>
</dbReference>
<reference evidence="12" key="1">
    <citation type="submission" date="2023-07" db="EMBL/GenBank/DDBJ databases">
        <title>Genomic Encyclopedia of Type Strains, Phase IV (KMG-IV): sequencing the most valuable type-strain genomes for metagenomic binning, comparative biology and taxonomic classification.</title>
        <authorList>
            <person name="Goeker M."/>
        </authorList>
    </citation>
    <scope>NUCLEOTIDE SEQUENCE</scope>
    <source>
        <strain evidence="12">DSM 19659</strain>
    </source>
</reference>
<dbReference type="PANTHER" id="PTHR43718:SF2">
    <property type="entry name" value="LON PROTEASE HOMOLOG, MITOCHONDRIAL"/>
    <property type="match status" value="1"/>
</dbReference>
<dbReference type="PRINTS" id="PR00830">
    <property type="entry name" value="ENDOLAPTASE"/>
</dbReference>
<evidence type="ECO:0000256" key="9">
    <source>
        <dbReference type="PIRSR" id="PIRSR001174-2"/>
    </source>
</evidence>
<dbReference type="InterPro" id="IPR014721">
    <property type="entry name" value="Ribsml_uS5_D2-typ_fold_subgr"/>
</dbReference>